<dbReference type="Proteomes" id="UP000275408">
    <property type="component" value="Unassembled WGS sequence"/>
</dbReference>
<comment type="caution">
    <text evidence="2">The sequence shown here is derived from an EMBL/GenBank/DDBJ whole genome shotgun (WGS) entry which is preliminary data.</text>
</comment>
<keyword evidence="1" id="KW-0175">Coiled coil</keyword>
<evidence type="ECO:0000256" key="1">
    <source>
        <dbReference type="SAM" id="Coils"/>
    </source>
</evidence>
<accession>A0A3M6UT12</accession>
<name>A0A3M6UT12_POCDA</name>
<keyword evidence="3" id="KW-1185">Reference proteome</keyword>
<dbReference type="EMBL" id="RCHS01000794">
    <property type="protein sequence ID" value="RMX56812.1"/>
    <property type="molecule type" value="Genomic_DNA"/>
</dbReference>
<protein>
    <submittedName>
        <fullName evidence="2">Uncharacterized protein</fullName>
    </submittedName>
</protein>
<reference evidence="2 3" key="1">
    <citation type="journal article" date="2018" name="Sci. Rep.">
        <title>Comparative analysis of the Pocillopora damicornis genome highlights role of immune system in coral evolution.</title>
        <authorList>
            <person name="Cunning R."/>
            <person name="Bay R.A."/>
            <person name="Gillette P."/>
            <person name="Baker A.C."/>
            <person name="Traylor-Knowles N."/>
        </authorList>
    </citation>
    <scope>NUCLEOTIDE SEQUENCE [LARGE SCALE GENOMIC DNA]</scope>
    <source>
        <strain evidence="2">RSMAS</strain>
        <tissue evidence="2">Whole animal</tissue>
    </source>
</reference>
<dbReference type="AlphaFoldDB" id="A0A3M6UT12"/>
<organism evidence="2 3">
    <name type="scientific">Pocillopora damicornis</name>
    <name type="common">Cauliflower coral</name>
    <name type="synonym">Millepora damicornis</name>
    <dbReference type="NCBI Taxonomy" id="46731"/>
    <lineage>
        <taxon>Eukaryota</taxon>
        <taxon>Metazoa</taxon>
        <taxon>Cnidaria</taxon>
        <taxon>Anthozoa</taxon>
        <taxon>Hexacorallia</taxon>
        <taxon>Scleractinia</taxon>
        <taxon>Astrocoeniina</taxon>
        <taxon>Pocilloporidae</taxon>
        <taxon>Pocillopora</taxon>
    </lineage>
</organism>
<feature type="coiled-coil region" evidence="1">
    <location>
        <begin position="10"/>
        <end position="51"/>
    </location>
</feature>
<sequence length="82" mass="9706">MPTHCCVPECYDLTETITNKNKRIEELEQEINDINLRLENAQRQIIKLTKKQFVFENLKAKKNTAAFYTGFDNWDVFEAVHN</sequence>
<gene>
    <name evidence="2" type="ORF">pdam_00009918</name>
</gene>
<evidence type="ECO:0000313" key="2">
    <source>
        <dbReference type="EMBL" id="RMX56812.1"/>
    </source>
</evidence>
<evidence type="ECO:0000313" key="3">
    <source>
        <dbReference type="Proteomes" id="UP000275408"/>
    </source>
</evidence>
<proteinExistence type="predicted"/>